<feature type="non-terminal residue" evidence="1">
    <location>
        <position position="1"/>
    </location>
</feature>
<accession>A0A2P5D7I8</accession>
<name>A0A2P5D7I8_PARAD</name>
<evidence type="ECO:0000313" key="1">
    <source>
        <dbReference type="EMBL" id="PON69261.1"/>
    </source>
</evidence>
<dbReference type="AlphaFoldDB" id="A0A2P5D7I8"/>
<evidence type="ECO:0000313" key="2">
    <source>
        <dbReference type="Proteomes" id="UP000237105"/>
    </source>
</evidence>
<dbReference type="EMBL" id="JXTB01000057">
    <property type="protein sequence ID" value="PON69261.1"/>
    <property type="molecule type" value="Genomic_DNA"/>
</dbReference>
<reference evidence="2" key="1">
    <citation type="submission" date="2016-06" db="EMBL/GenBank/DDBJ databases">
        <title>Parallel loss of symbiosis genes in relatives of nitrogen-fixing non-legume Parasponia.</title>
        <authorList>
            <person name="Van Velzen R."/>
            <person name="Holmer R."/>
            <person name="Bu F."/>
            <person name="Rutten L."/>
            <person name="Van Zeijl A."/>
            <person name="Liu W."/>
            <person name="Santuari L."/>
            <person name="Cao Q."/>
            <person name="Sharma T."/>
            <person name="Shen D."/>
            <person name="Roswanjaya Y."/>
            <person name="Wardhani T."/>
            <person name="Kalhor M.S."/>
            <person name="Jansen J."/>
            <person name="Van den Hoogen J."/>
            <person name="Gungor B."/>
            <person name="Hartog M."/>
            <person name="Hontelez J."/>
            <person name="Verver J."/>
            <person name="Yang W.-C."/>
            <person name="Schijlen E."/>
            <person name="Repin R."/>
            <person name="Schilthuizen M."/>
            <person name="Schranz E."/>
            <person name="Heidstra R."/>
            <person name="Miyata K."/>
            <person name="Fedorova E."/>
            <person name="Kohlen W."/>
            <person name="Bisseling T."/>
            <person name="Smit S."/>
            <person name="Geurts R."/>
        </authorList>
    </citation>
    <scope>NUCLEOTIDE SEQUENCE [LARGE SCALE GENOMIC DNA]</scope>
    <source>
        <strain evidence="2">cv. WU1-14</strain>
    </source>
</reference>
<dbReference type="OrthoDB" id="10395543at2759"/>
<protein>
    <submittedName>
        <fullName evidence="1">Uncharacterized protein</fullName>
    </submittedName>
</protein>
<proteinExistence type="predicted"/>
<comment type="caution">
    <text evidence="1">The sequence shown here is derived from an EMBL/GenBank/DDBJ whole genome shotgun (WGS) entry which is preliminary data.</text>
</comment>
<gene>
    <name evidence="1" type="ORF">PanWU01x14_089840</name>
</gene>
<keyword evidence="2" id="KW-1185">Reference proteome</keyword>
<dbReference type="Proteomes" id="UP000237105">
    <property type="component" value="Unassembled WGS sequence"/>
</dbReference>
<organism evidence="1 2">
    <name type="scientific">Parasponia andersonii</name>
    <name type="common">Sponia andersonii</name>
    <dbReference type="NCBI Taxonomy" id="3476"/>
    <lineage>
        <taxon>Eukaryota</taxon>
        <taxon>Viridiplantae</taxon>
        <taxon>Streptophyta</taxon>
        <taxon>Embryophyta</taxon>
        <taxon>Tracheophyta</taxon>
        <taxon>Spermatophyta</taxon>
        <taxon>Magnoliopsida</taxon>
        <taxon>eudicotyledons</taxon>
        <taxon>Gunneridae</taxon>
        <taxon>Pentapetalae</taxon>
        <taxon>rosids</taxon>
        <taxon>fabids</taxon>
        <taxon>Rosales</taxon>
        <taxon>Cannabaceae</taxon>
        <taxon>Parasponia</taxon>
    </lineage>
</organism>
<sequence length="85" mass="9798">ISPLEHLLFKPNDNLFWFGKPRFVLITSALYSLCGKSLLHIRKLRKMLKRAFIDEIVPLLGRILFGVDSCYHVHIVILVAIRVLA</sequence>